<dbReference type="GO" id="GO:0003677">
    <property type="term" value="F:DNA binding"/>
    <property type="evidence" value="ECO:0007669"/>
    <property type="project" value="InterPro"/>
</dbReference>
<evidence type="ECO:0000313" key="2">
    <source>
        <dbReference type="EMBL" id="KNF09323.1"/>
    </source>
</evidence>
<accession>A0A0L0WCX7</accession>
<dbReference type="EMBL" id="LGSS01000003">
    <property type="protein sequence ID" value="KNF09323.1"/>
    <property type="molecule type" value="Genomic_DNA"/>
</dbReference>
<dbReference type="Proteomes" id="UP000037267">
    <property type="component" value="Unassembled WGS sequence"/>
</dbReference>
<sequence>MNIEEAIKNKVSEAITQGLEIELNKLVNSLNTISSALKKANEDISLYTVEEVSKILKSNPNTIYSLIREGKLQALKLGRYKIPHYELDRFLRDNLGQDLSEYIG</sequence>
<organism evidence="2 3">
    <name type="scientific">Gottschalkia purinilytica</name>
    <name type="common">Clostridium purinilyticum</name>
    <dbReference type="NCBI Taxonomy" id="1503"/>
    <lineage>
        <taxon>Bacteria</taxon>
        <taxon>Bacillati</taxon>
        <taxon>Bacillota</taxon>
        <taxon>Tissierellia</taxon>
        <taxon>Tissierellales</taxon>
        <taxon>Gottschalkiaceae</taxon>
        <taxon>Gottschalkia</taxon>
    </lineage>
</organism>
<comment type="caution">
    <text evidence="2">The sequence shown here is derived from an EMBL/GenBank/DDBJ whole genome shotgun (WGS) entry which is preliminary data.</text>
</comment>
<dbReference type="NCBIfam" id="TIGR01764">
    <property type="entry name" value="excise"/>
    <property type="match status" value="1"/>
</dbReference>
<reference evidence="3" key="1">
    <citation type="submission" date="2015-07" db="EMBL/GenBank/DDBJ databases">
        <title>Draft genome sequence of the purine-degrading Gottschalkia purinilyticum DSM 1384 (formerly Clostridium purinilyticum).</title>
        <authorList>
            <person name="Poehlein A."/>
            <person name="Schiel-Bengelsdorf B."/>
            <person name="Bengelsdorf F.R."/>
            <person name="Daniel R."/>
            <person name="Duerre P."/>
        </authorList>
    </citation>
    <scope>NUCLEOTIDE SEQUENCE [LARGE SCALE GENOMIC DNA]</scope>
    <source>
        <strain evidence="3">DSM 1384</strain>
    </source>
</reference>
<evidence type="ECO:0000259" key="1">
    <source>
        <dbReference type="Pfam" id="PF12728"/>
    </source>
</evidence>
<dbReference type="AlphaFoldDB" id="A0A0L0WCX7"/>
<feature type="domain" description="Helix-turn-helix" evidence="1">
    <location>
        <begin position="46"/>
        <end position="94"/>
    </location>
</feature>
<keyword evidence="3" id="KW-1185">Reference proteome</keyword>
<dbReference type="RefSeq" id="WP_200898477.1">
    <property type="nucleotide sequence ID" value="NZ_LGSS01000003.1"/>
</dbReference>
<dbReference type="Pfam" id="PF12728">
    <property type="entry name" value="HTH_17"/>
    <property type="match status" value="1"/>
</dbReference>
<proteinExistence type="predicted"/>
<dbReference type="PATRIC" id="fig|1503.3.peg.1966"/>
<dbReference type="InterPro" id="IPR010093">
    <property type="entry name" value="SinI_DNA-bd"/>
</dbReference>
<dbReference type="InterPro" id="IPR041657">
    <property type="entry name" value="HTH_17"/>
</dbReference>
<gene>
    <name evidence="2" type="ORF">CLPU_3c01010</name>
</gene>
<dbReference type="STRING" id="1503.CLPU_3c01010"/>
<name>A0A0L0WCX7_GOTPU</name>
<protein>
    <submittedName>
        <fullName evidence="2">DNA binding domain, excisionase family</fullName>
    </submittedName>
</protein>
<evidence type="ECO:0000313" key="3">
    <source>
        <dbReference type="Proteomes" id="UP000037267"/>
    </source>
</evidence>